<evidence type="ECO:0000256" key="1">
    <source>
        <dbReference type="ARBA" id="ARBA00005850"/>
    </source>
</evidence>
<name>A0A1V0TKC2_9ACTN</name>
<protein>
    <submittedName>
        <fullName evidence="5">V-type ATPase, D subunit</fullName>
    </submittedName>
</protein>
<dbReference type="InterPro" id="IPR002699">
    <property type="entry name" value="V_ATPase_D"/>
</dbReference>
<evidence type="ECO:0000256" key="4">
    <source>
        <dbReference type="SAM" id="MobiDB-lite"/>
    </source>
</evidence>
<gene>
    <name evidence="5" type="ORF">B1H19_03685</name>
</gene>
<comment type="similarity">
    <text evidence="1">Belongs to the V-ATPase D subunit family.</text>
</comment>
<dbReference type="KEGG" id="sgv:B1H19_03685"/>
<keyword evidence="6" id="KW-1185">Reference proteome</keyword>
<evidence type="ECO:0000256" key="2">
    <source>
        <dbReference type="ARBA" id="ARBA00022448"/>
    </source>
</evidence>
<dbReference type="Proteomes" id="UP000192726">
    <property type="component" value="Chromosome"/>
</dbReference>
<evidence type="ECO:0000313" key="6">
    <source>
        <dbReference type="Proteomes" id="UP000192726"/>
    </source>
</evidence>
<dbReference type="OrthoDB" id="3481653at2"/>
<dbReference type="Gene3D" id="1.10.287.3240">
    <property type="match status" value="1"/>
</dbReference>
<feature type="compositionally biased region" description="Low complexity" evidence="4">
    <location>
        <begin position="1"/>
        <end position="17"/>
    </location>
</feature>
<sequence length="255" mass="27600">MAGAAHAPPQPAFHAAGRTARHVRSAGDVTADIGKERREGAGPVNTAPRTPPSRAARLRLRHRLDTAFRGADLLEQKLRVLRTRHQLLRKAEQTSAERWHGQVRQAESWLLRGVLLGGEQALTAAAVGVGGADVTVDETSTMGVRHPSGASCVIPDRAPASAAPGNTALVHAEASYREAVRAAAEYAAARAAARIVGAELLSTRQRVRVLRRHWIPRLEQELARVGLALEQSEHEDAVRRRWAARQAEENGTTQE</sequence>
<evidence type="ECO:0000313" key="5">
    <source>
        <dbReference type="EMBL" id="ARF53385.1"/>
    </source>
</evidence>
<evidence type="ECO:0000256" key="3">
    <source>
        <dbReference type="ARBA" id="ARBA00023065"/>
    </source>
</evidence>
<feature type="region of interest" description="Disordered" evidence="4">
    <location>
        <begin position="1"/>
        <end position="52"/>
    </location>
</feature>
<dbReference type="GO" id="GO:0046961">
    <property type="term" value="F:proton-transporting ATPase activity, rotational mechanism"/>
    <property type="evidence" value="ECO:0007669"/>
    <property type="project" value="InterPro"/>
</dbReference>
<dbReference type="EMBL" id="CP020569">
    <property type="protein sequence ID" value="ARF53385.1"/>
    <property type="molecule type" value="Genomic_DNA"/>
</dbReference>
<keyword evidence="2" id="KW-0813">Transport</keyword>
<dbReference type="Pfam" id="PF01813">
    <property type="entry name" value="ATP-synt_D"/>
    <property type="match status" value="1"/>
</dbReference>
<dbReference type="AlphaFoldDB" id="A0A1V0TKC2"/>
<feature type="region of interest" description="Disordered" evidence="4">
    <location>
        <begin position="233"/>
        <end position="255"/>
    </location>
</feature>
<dbReference type="STRING" id="553510.B1H19_03685"/>
<reference evidence="5 6" key="1">
    <citation type="submission" date="2017-04" db="EMBL/GenBank/DDBJ databases">
        <title>Complete Genome Sequence of Streptomyces gilvosporeus F607, a Capable Producer of Natamycin.</title>
        <authorList>
            <person name="Zong G."/>
            <person name="Zhong C."/>
            <person name="Fu J."/>
            <person name="Qin R."/>
            <person name="Cao G."/>
        </authorList>
    </citation>
    <scope>NUCLEOTIDE SEQUENCE [LARGE SCALE GENOMIC DNA]</scope>
    <source>
        <strain evidence="5 6">F607</strain>
    </source>
</reference>
<proteinExistence type="inferred from homology"/>
<accession>A0A1V0TKC2</accession>
<organism evidence="5 6">
    <name type="scientific">Streptomyces gilvosporeus</name>
    <dbReference type="NCBI Taxonomy" id="553510"/>
    <lineage>
        <taxon>Bacteria</taxon>
        <taxon>Bacillati</taxon>
        <taxon>Actinomycetota</taxon>
        <taxon>Actinomycetes</taxon>
        <taxon>Kitasatosporales</taxon>
        <taxon>Streptomycetaceae</taxon>
        <taxon>Streptomyces</taxon>
    </lineage>
</organism>
<keyword evidence="3" id="KW-0406">Ion transport</keyword>